<keyword evidence="2" id="KW-1185">Reference proteome</keyword>
<sequence>MAAIAVIATMFTRGKGLPGDVVAQILALGGLHYCCDAVTTEVLQGSNNMDQLYLEVAIPTREQLRLPSGLELAECLEVMVDCCSHDQGWASLDQELNGTYRSSFTWSELEVTKQPLPEAMEEIVIPRTTASVNLRASRAFRWHRKIFDHNDPVVAKVTPGCKCRLYMRSQYPGWINSVNYGRIKVSFALEIEDTRESVA</sequence>
<gene>
    <name evidence="1" type="ORF">N0F65_008245</name>
</gene>
<dbReference type="EMBL" id="DAKRPA010000088">
    <property type="protein sequence ID" value="DAZ99212.1"/>
    <property type="molecule type" value="Genomic_DNA"/>
</dbReference>
<organism evidence="1 2">
    <name type="scientific">Lagenidium giganteum</name>
    <dbReference type="NCBI Taxonomy" id="4803"/>
    <lineage>
        <taxon>Eukaryota</taxon>
        <taxon>Sar</taxon>
        <taxon>Stramenopiles</taxon>
        <taxon>Oomycota</taxon>
        <taxon>Peronosporomycetes</taxon>
        <taxon>Pythiales</taxon>
        <taxon>Pythiaceae</taxon>
    </lineage>
</organism>
<reference evidence="1" key="2">
    <citation type="journal article" date="2023" name="Microbiol Resour">
        <title>Decontamination and Annotation of the Draft Genome Sequence of the Oomycete Lagenidium giganteum ARSEF 373.</title>
        <authorList>
            <person name="Morgan W.R."/>
            <person name="Tartar A."/>
        </authorList>
    </citation>
    <scope>NUCLEOTIDE SEQUENCE</scope>
    <source>
        <strain evidence="1">ARSEF 373</strain>
    </source>
</reference>
<name>A0AAV2YX15_9STRA</name>
<proteinExistence type="predicted"/>
<accession>A0AAV2YX15</accession>
<dbReference type="AlphaFoldDB" id="A0AAV2YX15"/>
<evidence type="ECO:0000313" key="1">
    <source>
        <dbReference type="EMBL" id="DAZ99212.1"/>
    </source>
</evidence>
<dbReference type="Proteomes" id="UP001146120">
    <property type="component" value="Unassembled WGS sequence"/>
</dbReference>
<comment type="caution">
    <text evidence="1">The sequence shown here is derived from an EMBL/GenBank/DDBJ whole genome shotgun (WGS) entry which is preliminary data.</text>
</comment>
<reference evidence="1" key="1">
    <citation type="submission" date="2022-11" db="EMBL/GenBank/DDBJ databases">
        <authorList>
            <person name="Morgan W.R."/>
            <person name="Tartar A."/>
        </authorList>
    </citation>
    <scope>NUCLEOTIDE SEQUENCE</scope>
    <source>
        <strain evidence="1">ARSEF 373</strain>
    </source>
</reference>
<evidence type="ECO:0000313" key="2">
    <source>
        <dbReference type="Proteomes" id="UP001146120"/>
    </source>
</evidence>
<protein>
    <submittedName>
        <fullName evidence="1">Uncharacterized protein</fullName>
    </submittedName>
</protein>